<evidence type="ECO:0000256" key="5">
    <source>
        <dbReference type="SAM" id="MobiDB-lite"/>
    </source>
</evidence>
<feature type="domain" description="Bromodomain associated" evidence="6">
    <location>
        <begin position="6"/>
        <end position="83"/>
    </location>
</feature>
<dbReference type="Pfam" id="PF07524">
    <property type="entry name" value="Bromo_TP"/>
    <property type="match status" value="1"/>
</dbReference>
<dbReference type="SMART" id="SM00576">
    <property type="entry name" value="BTP"/>
    <property type="match status" value="1"/>
</dbReference>
<evidence type="ECO:0000256" key="2">
    <source>
        <dbReference type="ARBA" id="ARBA00023015"/>
    </source>
</evidence>
<dbReference type="InterPro" id="IPR006565">
    <property type="entry name" value="BTP"/>
</dbReference>
<keyword evidence="4" id="KW-0539">Nucleus</keyword>
<organism evidence="7 8">
    <name type="scientific">Friedmanniomyces endolithicus</name>
    <dbReference type="NCBI Taxonomy" id="329885"/>
    <lineage>
        <taxon>Eukaryota</taxon>
        <taxon>Fungi</taxon>
        <taxon>Dikarya</taxon>
        <taxon>Ascomycota</taxon>
        <taxon>Pezizomycotina</taxon>
        <taxon>Dothideomycetes</taxon>
        <taxon>Dothideomycetidae</taxon>
        <taxon>Mycosphaerellales</taxon>
        <taxon>Teratosphaeriaceae</taxon>
        <taxon>Friedmanniomyces</taxon>
    </lineage>
</organism>
<dbReference type="Proteomes" id="UP001168146">
    <property type="component" value="Unassembled WGS sequence"/>
</dbReference>
<evidence type="ECO:0000256" key="1">
    <source>
        <dbReference type="ARBA" id="ARBA00004123"/>
    </source>
</evidence>
<evidence type="ECO:0000256" key="3">
    <source>
        <dbReference type="ARBA" id="ARBA00023163"/>
    </source>
</evidence>
<dbReference type="EMBL" id="JASUXU010000126">
    <property type="protein sequence ID" value="KAK0304627.1"/>
    <property type="molecule type" value="Genomic_DNA"/>
</dbReference>
<dbReference type="CDD" id="cd00076">
    <property type="entry name" value="HFD_SF"/>
    <property type="match status" value="1"/>
</dbReference>
<proteinExistence type="predicted"/>
<dbReference type="GO" id="GO:0005634">
    <property type="term" value="C:nucleus"/>
    <property type="evidence" value="ECO:0007669"/>
    <property type="project" value="UniProtKB-SubCell"/>
</dbReference>
<evidence type="ECO:0000313" key="8">
    <source>
        <dbReference type="Proteomes" id="UP001168146"/>
    </source>
</evidence>
<dbReference type="InterPro" id="IPR009072">
    <property type="entry name" value="Histone-fold"/>
</dbReference>
<evidence type="ECO:0000256" key="4">
    <source>
        <dbReference type="ARBA" id="ARBA00023242"/>
    </source>
</evidence>
<keyword evidence="3" id="KW-0804">Transcription</keyword>
<comment type="subcellular location">
    <subcellularLocation>
        <location evidence="1">Nucleus</location>
    </subcellularLocation>
</comment>
<feature type="region of interest" description="Disordered" evidence="5">
    <location>
        <begin position="223"/>
        <end position="277"/>
    </location>
</feature>
<protein>
    <recommendedName>
        <fullName evidence="6">Bromodomain associated domain-containing protein</fullName>
    </recommendedName>
</protein>
<sequence>MSHQPPDLHRALLRPPILHLLRAAGFHSTKPSVLDTLTNLAERHLLLLAATTARYADLNHTDPVPTVTDLRMALAECGSLIPLESATEEVWREELRVPLPEMERKAATGGLLMGGGGGGEARVRAEKRKRDEQDVRDVVGFTGWFDGKEHAEARRVAGMSGEGEGALVGVGGGVVRAEDILVGLRRKMGKGGEEGRLVGTVLGGWAEGKRVVVEGGPVGRIGEWRPRGDERGVEVLGKGEGKGVEAEKEASESGTESGDLPAPEPEPVPALEEVAAA</sequence>
<name>A0AAN6F4R8_9PEZI</name>
<feature type="compositionally biased region" description="Basic and acidic residues" evidence="5">
    <location>
        <begin position="223"/>
        <end position="251"/>
    </location>
</feature>
<reference evidence="7" key="1">
    <citation type="submission" date="2021-12" db="EMBL/GenBank/DDBJ databases">
        <title>Black yeast isolated from Biological Soil Crust.</title>
        <authorList>
            <person name="Kurbessoian T."/>
        </authorList>
    </citation>
    <scope>NUCLEOTIDE SEQUENCE</scope>
    <source>
        <strain evidence="7">CCFEE 5208</strain>
    </source>
</reference>
<dbReference type="Gene3D" id="1.10.20.10">
    <property type="entry name" value="Histone, subunit A"/>
    <property type="match status" value="1"/>
</dbReference>
<gene>
    <name evidence="7" type="ORF">LTR82_017134</name>
</gene>
<evidence type="ECO:0000259" key="6">
    <source>
        <dbReference type="SMART" id="SM00576"/>
    </source>
</evidence>
<comment type="caution">
    <text evidence="7">The sequence shown here is derived from an EMBL/GenBank/DDBJ whole genome shotgun (WGS) entry which is preliminary data.</text>
</comment>
<dbReference type="AlphaFoldDB" id="A0AAN6F4R8"/>
<accession>A0AAN6F4R8</accession>
<dbReference type="GO" id="GO:0046982">
    <property type="term" value="F:protein heterodimerization activity"/>
    <property type="evidence" value="ECO:0007669"/>
    <property type="project" value="InterPro"/>
</dbReference>
<keyword evidence="2" id="KW-0805">Transcription regulation</keyword>
<evidence type="ECO:0000313" key="7">
    <source>
        <dbReference type="EMBL" id="KAK0304627.1"/>
    </source>
</evidence>